<sequence>MLGRPVGDGKPQSEAESDEEPEESYVDALTRDFSHSTTDLYIPVPASELVLAVRRNASPFTWSSAEDSQGRGVYGGLLAEERPDLAFGAGWSSNLSPRIILSEQVDQYENLVALMDKQTRKEKGLVQGQANTATVIDEHGMSYQFVIGYNNGAPRFMPMPSASNQLQNYLATLELDGGEYVFKKKFGTTLRFDNSTYDQLLSNNRRHGSKQYTKKTYSRLNNVTDRYGEQLVYTYRDEINLIPAEIYVASRPSLGIAIHQDTNGRVTSVVDPKGNTVNYGYQGASGAVISGDAEAYPADSLLASVTRGGIQTAEYKYSAAVEDDPRDTPLESENGQFYDIRAWAEVNGSYEQYSVDTCHVNLSSIKDAYGNETSISYAFDESRSSFVREARYAPIFKDGKNQLEYIGFFKGNVPVIGLPRDVSNIQTPGGRIMGVSGTHLVEATDDGIEPVARQTMVADVEGNVTTYTWGGFAVNEFQDPDLDYVYSEQVSKTHVIGYQTMTIAYDGGGTESLAFSPSAGYALQSVVDFSGNTTTYNYTDPAPAEVSNFGGSGFSVYGDPNSETKITSGGNVVRNYQYDSATRVMKEIEDALGRKTNYTIAANGLRTDEVVTNAAGVKMSEKVFAYGQNGFAAFMSSSKVKAFATNPELDDPAWVSDIVTLYEADSNGRVQRSAVDMNGNSSIDSGDLISSYTYDRNGNKLSVTDPEGNTTYFHYDALNRLVKVVNPDGSSKQMVYDYRSNKVMDIDELGLKTGYVYDAGNRLVTTVRDMNRNLSYNATSNTFSGIDTNTDLISSVTYNNLNVPVAATDTRGYITVTEYDYLVRPTKVITPKENTLPDTTPDAGSGYVSSMFYGDNAGGSAFNVSGFKPTKATDPRGYRTYAKYDDLYRPVESYKEYDKTNGYFSKSLTTYDAVGNALTVTTWRNPFQITESQDGMTFTATSVGTEQKQSVLTDYDGLNRATMVTKAYQATDSTLTSEVYSRYTSTGFVHQTEEQTDHNGQGGYFSRINDVEYDAAGRAVKAIGPEVYDATSQSTQRPVTLTEYTPNGNKAAMINPLNKRWDYVYDARNRLVQELQPAVFDYETGQTRRPTSTTEYDEVGNVVHTVNPRGHISTVYYDDAFRAVETHAPLAPIDGLGLSAIITKSEYNAAGNVTKLTDANGNVTLNTYDSLGRLAATTTNPTTKPVDGTVHADDIVVENSYDAVGNLVQVIAARDEIGDLEKDHVTGFVYDGFNRLLEKVWNADDAARKKTEYSYYDAALLTHTIDPKGQKIAYEYDEIFRLQTVEYDPDNTTTHPDNRQMSYDLAGRQKSVVYPNESSANQEIRNVSQTYDALDRVLSETSNGVTHTTAYDLAGNTLLQTYGQTGRTLTCTYDSLNRLSTCTESPSGGGTSRVTSYAYDLVGGITEKSLPSGQKEFKSFDSLGRTAWIENRKSNGDVIGRYDYGYDALGNVTVIEESYPAGNLQPRLITNLYDNVYRLRYESSEEGVKLVDTEYQYDKANNRTLKSVDTTVSGTTTTESWNYTFGTQSNGFNSNQLVSYTKPDTTVVSFTYDANGNRATRTHQANTDTYSYDLNNRLVSLDLNSSADSAKNGLYEYGYDHRTRRVLRDESDLTSGKTTRVVFSGGLSVQEHEQNAGSYNLTSPAVEYVRGSDYGGGMGGVLYTLRAGVPSYNAYNSRGDVVSKTDDSEAITWQASYEAFGTRTEEDGSTDDRQKANTKDEDPTGLLNEGMRYRDLEAGVFITRDPAGFVDGPNVYTYVRQNPWSAFDPLGLESKHWHHRFPQQYANWFLEHADMDIHDAKYGIFLDASDHRALHAGNKAEGIAKYNSNWEFFTTHVDVDNMSARQVKYAAIKYLRMLESNEGFGYKGLLSKRMRVPRGLHYMEDWHFEEGELSGKEKKKIIASVCENEKV</sequence>
<protein>
    <submittedName>
        <fullName evidence="2">RHS repeat-associated core domain-containing protein</fullName>
    </submittedName>
</protein>
<feature type="region of interest" description="Disordered" evidence="1">
    <location>
        <begin position="1701"/>
        <end position="1727"/>
    </location>
</feature>
<organism evidence="2 3">
    <name type="scientific">Rubritalea squalenifaciens DSM 18772</name>
    <dbReference type="NCBI Taxonomy" id="1123071"/>
    <lineage>
        <taxon>Bacteria</taxon>
        <taxon>Pseudomonadati</taxon>
        <taxon>Verrucomicrobiota</taxon>
        <taxon>Verrucomicrobiia</taxon>
        <taxon>Verrucomicrobiales</taxon>
        <taxon>Rubritaleaceae</taxon>
        <taxon>Rubritalea</taxon>
    </lineage>
</organism>
<gene>
    <name evidence="2" type="ORF">SAMN02745181_0477</name>
</gene>
<dbReference type="NCBIfam" id="TIGR01643">
    <property type="entry name" value="YD_repeat_2x"/>
    <property type="match status" value="3"/>
</dbReference>
<dbReference type="PANTHER" id="PTHR32305">
    <property type="match status" value="1"/>
</dbReference>
<dbReference type="NCBIfam" id="TIGR03696">
    <property type="entry name" value="Rhs_assc_core"/>
    <property type="match status" value="1"/>
</dbReference>
<dbReference type="EMBL" id="FQYR01000002">
    <property type="protein sequence ID" value="SHI60240.1"/>
    <property type="molecule type" value="Genomic_DNA"/>
</dbReference>
<dbReference type="InParanoid" id="A0A1M6CGT1"/>
<dbReference type="STRING" id="1123071.SAMN02745181_0477"/>
<dbReference type="PANTHER" id="PTHR32305:SF15">
    <property type="entry name" value="PROTEIN RHSA-RELATED"/>
    <property type="match status" value="1"/>
</dbReference>
<dbReference type="Pfam" id="PF05593">
    <property type="entry name" value="RHS_repeat"/>
    <property type="match status" value="3"/>
</dbReference>
<dbReference type="InterPro" id="IPR031325">
    <property type="entry name" value="RHS_repeat"/>
</dbReference>
<dbReference type="InterPro" id="IPR050708">
    <property type="entry name" value="T6SS_VgrG/RHS"/>
</dbReference>
<keyword evidence="3" id="KW-1185">Reference proteome</keyword>
<proteinExistence type="predicted"/>
<dbReference type="InterPro" id="IPR006530">
    <property type="entry name" value="YD"/>
</dbReference>
<name>A0A1M6CGT1_9BACT</name>
<feature type="compositionally biased region" description="Acidic residues" evidence="1">
    <location>
        <begin position="15"/>
        <end position="25"/>
    </location>
</feature>
<dbReference type="Gene3D" id="2.180.10.10">
    <property type="entry name" value="RHS repeat-associated core"/>
    <property type="match status" value="3"/>
</dbReference>
<feature type="compositionally biased region" description="Basic and acidic residues" evidence="1">
    <location>
        <begin position="1703"/>
        <end position="1722"/>
    </location>
</feature>
<reference evidence="2 3" key="1">
    <citation type="submission" date="2016-11" db="EMBL/GenBank/DDBJ databases">
        <authorList>
            <person name="Jaros S."/>
            <person name="Januszkiewicz K."/>
            <person name="Wedrychowicz H."/>
        </authorList>
    </citation>
    <scope>NUCLEOTIDE SEQUENCE [LARGE SCALE GENOMIC DNA]</scope>
    <source>
        <strain evidence="2 3">DSM 18772</strain>
    </source>
</reference>
<accession>A0A1M6CGT1</accession>
<dbReference type="Proteomes" id="UP000184510">
    <property type="component" value="Unassembled WGS sequence"/>
</dbReference>
<evidence type="ECO:0000313" key="3">
    <source>
        <dbReference type="Proteomes" id="UP000184510"/>
    </source>
</evidence>
<evidence type="ECO:0000256" key="1">
    <source>
        <dbReference type="SAM" id="MobiDB-lite"/>
    </source>
</evidence>
<evidence type="ECO:0000313" key="2">
    <source>
        <dbReference type="EMBL" id="SHI60240.1"/>
    </source>
</evidence>
<dbReference type="InterPro" id="IPR022385">
    <property type="entry name" value="Rhs_assc_core"/>
</dbReference>
<feature type="region of interest" description="Disordered" evidence="1">
    <location>
        <begin position="1"/>
        <end position="26"/>
    </location>
</feature>